<proteinExistence type="predicted"/>
<evidence type="ECO:0000313" key="1">
    <source>
        <dbReference type="EMBL" id="CAJ1907873.1"/>
    </source>
</evidence>
<sequence length="298" mass="32634">METKDAPSGREMGASMFESVARGKEGFGARENGESVSGVEQRVFRKGWYLVLMLEVDEGVSFAFNSVISSKLLFPTGARNQSSDLMVFQTLTIKPSLTLLKASSPEDILFFYKSTISIQCLLNPSTMDKNILFSVSDSGSSTSSNLDYTITSANSVDVQETEWSSVPQQVVPLSSPPPRSKKAKTVVLSLLPPSPSSKPDKPMSVVPVASQSGALWRNSYVSGWSGASQRQTYYHPYQREIGQQPLRTVDFLSQMEACSSSPIQAPRANPTIEMLEDWAASLGLGHGKKRPFYLKLKL</sequence>
<dbReference type="EMBL" id="OY731398">
    <property type="protein sequence ID" value="CAJ1907873.1"/>
    <property type="molecule type" value="Genomic_DNA"/>
</dbReference>
<reference evidence="1" key="1">
    <citation type="submission" date="2023-10" db="EMBL/GenBank/DDBJ databases">
        <authorList>
            <person name="Domelevo Entfellner J.-B."/>
        </authorList>
    </citation>
    <scope>NUCLEOTIDE SEQUENCE</scope>
</reference>
<keyword evidence="2" id="KW-1185">Reference proteome</keyword>
<evidence type="ECO:0000313" key="2">
    <source>
        <dbReference type="Proteomes" id="UP001189624"/>
    </source>
</evidence>
<protein>
    <submittedName>
        <fullName evidence="1">Uncharacterized protein</fullName>
    </submittedName>
</protein>
<organism evidence="1 2">
    <name type="scientific">Sphenostylis stenocarpa</name>
    <dbReference type="NCBI Taxonomy" id="92480"/>
    <lineage>
        <taxon>Eukaryota</taxon>
        <taxon>Viridiplantae</taxon>
        <taxon>Streptophyta</taxon>
        <taxon>Embryophyta</taxon>
        <taxon>Tracheophyta</taxon>
        <taxon>Spermatophyta</taxon>
        <taxon>Magnoliopsida</taxon>
        <taxon>eudicotyledons</taxon>
        <taxon>Gunneridae</taxon>
        <taxon>Pentapetalae</taxon>
        <taxon>rosids</taxon>
        <taxon>fabids</taxon>
        <taxon>Fabales</taxon>
        <taxon>Fabaceae</taxon>
        <taxon>Papilionoideae</taxon>
        <taxon>50 kb inversion clade</taxon>
        <taxon>NPAAA clade</taxon>
        <taxon>indigoferoid/millettioid clade</taxon>
        <taxon>Phaseoleae</taxon>
        <taxon>Sphenostylis</taxon>
    </lineage>
</organism>
<accession>A0AA86RRE7</accession>
<dbReference type="Proteomes" id="UP001189624">
    <property type="component" value="Chromosome 1"/>
</dbReference>
<dbReference type="AlphaFoldDB" id="A0AA86RRE7"/>
<dbReference type="Gramene" id="rna-AYBTSS11_LOCUS3353">
    <property type="protein sequence ID" value="CAJ1907873.1"/>
    <property type="gene ID" value="gene-AYBTSS11_LOCUS3353"/>
</dbReference>
<name>A0AA86RRE7_9FABA</name>
<gene>
    <name evidence="1" type="ORF">AYBTSS11_LOCUS3353</name>
</gene>